<reference evidence="1 2" key="1">
    <citation type="submission" date="2019-10" db="EMBL/GenBank/DDBJ databases">
        <title>Complete genome sequences for adaption low water activity.</title>
        <authorList>
            <person name="Zhao L."/>
            <person name="Zhong J."/>
        </authorList>
    </citation>
    <scope>NUCLEOTIDE SEQUENCE [LARGE SCALE GENOMIC DNA]</scope>
    <source>
        <strain evidence="1 2">FDU301</strain>
        <plasmid evidence="2">pfdu301a</plasmid>
    </source>
</reference>
<dbReference type="Proteomes" id="UP000501076">
    <property type="component" value="Plasmid pFDU301A"/>
</dbReference>
<geneLocation type="plasmid" evidence="2">
    <name>pfdu301a</name>
</geneLocation>
<accession>A0A6M6E4D1</accession>
<organism evidence="1 2">
    <name type="scientific">Priestia megaterium</name>
    <name type="common">Bacillus megaterium</name>
    <dbReference type="NCBI Taxonomy" id="1404"/>
    <lineage>
        <taxon>Bacteria</taxon>
        <taxon>Bacillati</taxon>
        <taxon>Bacillota</taxon>
        <taxon>Bacilli</taxon>
        <taxon>Bacillales</taxon>
        <taxon>Bacillaceae</taxon>
        <taxon>Priestia</taxon>
    </lineage>
</organism>
<sequence>MLERYSYTADSLKKVIKLALINSISHKELVDWCEDFLQEATKDTSISKDRSLNKKAIMVALDIENQWELFLSNTYTFEELQELNQNKVKFPKQWLEKWDSSIR</sequence>
<name>A0A6M6E4D1_PRIMG</name>
<gene>
    <name evidence="1" type="ORF">FDZ14_30935</name>
</gene>
<dbReference type="EMBL" id="CP045273">
    <property type="protein sequence ID" value="QJX80506.1"/>
    <property type="molecule type" value="Genomic_DNA"/>
</dbReference>
<proteinExistence type="predicted"/>
<protein>
    <submittedName>
        <fullName evidence="1">Uncharacterized protein</fullName>
    </submittedName>
</protein>
<dbReference type="RefSeq" id="WP_171778498.1">
    <property type="nucleotide sequence ID" value="NZ_CP045273.1"/>
</dbReference>
<dbReference type="AlphaFoldDB" id="A0A6M6E4D1"/>
<keyword evidence="1" id="KW-0614">Plasmid</keyword>
<evidence type="ECO:0000313" key="1">
    <source>
        <dbReference type="EMBL" id="QJX80506.1"/>
    </source>
</evidence>
<evidence type="ECO:0000313" key="2">
    <source>
        <dbReference type="Proteomes" id="UP000501076"/>
    </source>
</evidence>